<reference evidence="2 3" key="1">
    <citation type="submission" date="2019-12" db="EMBL/GenBank/DDBJ databases">
        <title>Auraticoccus cholistani sp. nov., an actinomycete isolated from soil of Cholistan desert.</title>
        <authorList>
            <person name="Cheema M.T."/>
        </authorList>
    </citation>
    <scope>NUCLEOTIDE SEQUENCE [LARGE SCALE GENOMIC DNA]</scope>
    <source>
        <strain evidence="2 3">F435</strain>
    </source>
</reference>
<keyword evidence="1" id="KW-0812">Transmembrane</keyword>
<gene>
    <name evidence="2" type="ORF">GC722_15160</name>
</gene>
<dbReference type="Proteomes" id="UP000435304">
    <property type="component" value="Unassembled WGS sequence"/>
</dbReference>
<keyword evidence="1" id="KW-1133">Transmembrane helix</keyword>
<name>A0A6A9V1F9_9ACTN</name>
<dbReference type="RefSeq" id="WP_156611522.1">
    <property type="nucleotide sequence ID" value="NZ_WPCU01000010.1"/>
</dbReference>
<protein>
    <submittedName>
        <fullName evidence="2">Uncharacterized protein</fullName>
    </submittedName>
</protein>
<dbReference type="EMBL" id="WPCU01000010">
    <property type="protein sequence ID" value="MVA77349.1"/>
    <property type="molecule type" value="Genomic_DNA"/>
</dbReference>
<feature type="transmembrane region" description="Helical" evidence="1">
    <location>
        <begin position="21"/>
        <end position="41"/>
    </location>
</feature>
<dbReference type="AlphaFoldDB" id="A0A6A9V1F9"/>
<accession>A0A6A9V1F9</accession>
<evidence type="ECO:0000313" key="2">
    <source>
        <dbReference type="EMBL" id="MVA77349.1"/>
    </source>
</evidence>
<proteinExistence type="predicted"/>
<comment type="caution">
    <text evidence="2">The sequence shown here is derived from an EMBL/GenBank/DDBJ whole genome shotgun (WGS) entry which is preliminary data.</text>
</comment>
<keyword evidence="3" id="KW-1185">Reference proteome</keyword>
<organism evidence="2 3">
    <name type="scientific">Auraticoccus cholistanensis</name>
    <dbReference type="NCBI Taxonomy" id="2656650"/>
    <lineage>
        <taxon>Bacteria</taxon>
        <taxon>Bacillati</taxon>
        <taxon>Actinomycetota</taxon>
        <taxon>Actinomycetes</taxon>
        <taxon>Propionibacteriales</taxon>
        <taxon>Propionibacteriaceae</taxon>
        <taxon>Auraticoccus</taxon>
    </lineage>
</organism>
<keyword evidence="1" id="KW-0472">Membrane</keyword>
<sequence>MAAEHPAPATGAPPLPRAARIGLALLVAVTVVVCALAGWLVSDPALPAIPLPARPAG</sequence>
<evidence type="ECO:0000256" key="1">
    <source>
        <dbReference type="SAM" id="Phobius"/>
    </source>
</evidence>
<evidence type="ECO:0000313" key="3">
    <source>
        <dbReference type="Proteomes" id="UP000435304"/>
    </source>
</evidence>